<dbReference type="Proteomes" id="UP001164819">
    <property type="component" value="Chromosome"/>
</dbReference>
<accession>A0A9E9LCU7</accession>
<dbReference type="AlphaFoldDB" id="A0A9E9LCU7"/>
<protein>
    <submittedName>
        <fullName evidence="1">Uncharacterized protein</fullName>
    </submittedName>
</protein>
<evidence type="ECO:0000313" key="1">
    <source>
        <dbReference type="EMBL" id="WAV92061.1"/>
    </source>
</evidence>
<gene>
    <name evidence="1" type="ORF">NB646_04920</name>
</gene>
<dbReference type="RefSeq" id="WP_269316337.1">
    <property type="nucleotide sequence ID" value="NZ_CP098251.1"/>
</dbReference>
<organism evidence="1">
    <name type="scientific">Oxalobacter aliiformigenes</name>
    <dbReference type="NCBI Taxonomy" id="2946593"/>
    <lineage>
        <taxon>Bacteria</taxon>
        <taxon>Pseudomonadati</taxon>
        <taxon>Pseudomonadota</taxon>
        <taxon>Betaproteobacteria</taxon>
        <taxon>Burkholderiales</taxon>
        <taxon>Oxalobacteraceae</taxon>
        <taxon>Oxalobacter</taxon>
    </lineage>
</organism>
<dbReference type="EMBL" id="CP098251">
    <property type="protein sequence ID" value="WAV92061.1"/>
    <property type="molecule type" value="Genomic_DNA"/>
</dbReference>
<reference evidence="1" key="1">
    <citation type="journal article" date="2022" name="Front. Microbiol.">
        <title>New perspectives on an old grouping: The genomic and phenotypic variability of Oxalobacter formigenes and the implications for calcium oxalate stone prevention.</title>
        <authorList>
            <person name="Chmiel J.A."/>
            <person name="Carr C."/>
            <person name="Stuivenberg G.A."/>
            <person name="Venema R."/>
            <person name="Chanyi R.M."/>
            <person name="Al K.F."/>
            <person name="Giguere D."/>
            <person name="Say H."/>
            <person name="Akouris P.P."/>
            <person name="Dominguez Romero S.A."/>
            <person name="Kwong A."/>
            <person name="Tai V."/>
            <person name="Koval S.F."/>
            <person name="Razvi H."/>
            <person name="Bjazevic J."/>
            <person name="Burton J.P."/>
        </authorList>
    </citation>
    <scope>NUCLEOTIDE SEQUENCE</scope>
    <source>
        <strain evidence="1">OxK</strain>
    </source>
</reference>
<name>A0A9E9LCU7_9BURK</name>
<proteinExistence type="predicted"/>
<sequence length="293" mass="33682">MFAFIRKPLRKLVEWLDFPPPAPVPGVIDIHWEFMGDLLGELTALSDTETVAFLHRDFTDPDAIRELTRQWIWPAWARFTPVSREKILHTLDYCLATGSEKTGWIFPSYGIPIRTEARLFFATVRKELAKRPVPATVERHRYHENQRQTFANTLFSDMQAENDENGPLPERPRRQGLVLPRDMQRHAASQPLELIRRWATTGITPDGVPGLPCDAARWTSGTDPDTIREMAAARFERQKHDRLGVYRLTLAFSHPVGEGFLAGHPDTTVTTRKARCMIDRLGFLVRCYPILRE</sequence>